<comment type="subunit">
    <text evidence="4">Monomer. Interaction with RNA polymerase subunits RpoF and RpoE is necessary for Tfe stimulatory transcription activity. Able to interact with Tbp and RNA polymerase in the absence of DNA promoter. Interacts both with the preinitiation and elongation complexes.</text>
</comment>
<dbReference type="GeneID" id="24794355"/>
<accession>A0A075WJ91</accession>
<evidence type="ECO:0000256" key="3">
    <source>
        <dbReference type="ARBA" id="ARBA00023163"/>
    </source>
</evidence>
<dbReference type="SMART" id="SM00531">
    <property type="entry name" value="TFIIE"/>
    <property type="match status" value="1"/>
</dbReference>
<dbReference type="Gene3D" id="1.10.10.10">
    <property type="entry name" value="Winged helix-like DNA-binding domain superfamily/Winged helix DNA-binding domain"/>
    <property type="match status" value="1"/>
</dbReference>
<dbReference type="PIRSF" id="PIRSF006373">
    <property type="entry name" value="TF_E_archaea"/>
    <property type="match status" value="1"/>
</dbReference>
<dbReference type="InterPro" id="IPR039997">
    <property type="entry name" value="TFE"/>
</dbReference>
<dbReference type="GO" id="GO:0003677">
    <property type="term" value="F:DNA binding"/>
    <property type="evidence" value="ECO:0007669"/>
    <property type="project" value="UniProtKB-KW"/>
</dbReference>
<dbReference type="InterPro" id="IPR036388">
    <property type="entry name" value="WH-like_DNA-bd_sf"/>
</dbReference>
<dbReference type="PROSITE" id="PS51344">
    <property type="entry name" value="HTH_TFE_IIE"/>
    <property type="match status" value="1"/>
</dbReference>
<comment type="function">
    <text evidence="4">Transcription factor that plays a role in the activation of archaeal genes transcribed by RNA polymerase. Facilitates transcription initiation by enhancing TATA-box recognition by TATA-box-binding protein (Tbp), and transcription factor B (Tfb) and RNA polymerase recruitment. Not absolutely required for transcription in vitro, but particularly important in cases where Tbp or Tfb function is not optimal. It dynamically alters the nucleic acid-binding properties of RNA polymerases by stabilizing the initiation complex and destabilizing elongation complexes. Seems to translocate with the RNA polymerase following initiation and acts by binding to the non template strand of the transcription bubble in elongation complexes.</text>
</comment>
<evidence type="ECO:0000256" key="4">
    <source>
        <dbReference type="HAMAP-Rule" id="MF_01909"/>
    </source>
</evidence>
<evidence type="ECO:0000256" key="6">
    <source>
        <dbReference type="SAM" id="Coils"/>
    </source>
</evidence>
<dbReference type="GO" id="GO:0006355">
    <property type="term" value="P:regulation of DNA-templated transcription"/>
    <property type="evidence" value="ECO:0007669"/>
    <property type="project" value="UniProtKB-UniRule"/>
</dbReference>
<dbReference type="PANTHER" id="PTHR13097:SF7">
    <property type="entry name" value="GENERAL TRANSCRIPTION FACTOR IIE SUBUNIT 1"/>
    <property type="match status" value="1"/>
</dbReference>
<sequence>MKAETTTGVEELLNELVGRAAGEVGLILFSLGIEGEFTDDQLSLELGIEINEIRKALFALYEIGLADYVRRRDDETGWMEYYWRINYDKALDVLKRELEKTAKKLREKIEAETSTIYYICPNMCVKVSYNDAMELNFTCPRCGAMLDYLDCSKAIEKIEEEVRRIEEILESLDKNSG</sequence>
<dbReference type="InterPro" id="IPR024550">
    <property type="entry name" value="TFIIEa/SarR/Rpc3_HTH_dom"/>
</dbReference>
<dbReference type="Pfam" id="PF02002">
    <property type="entry name" value="TFIIE_alpha"/>
    <property type="match status" value="1"/>
</dbReference>
<name>A0A075WJ91_ARCFL</name>
<evidence type="ECO:0000256" key="5">
    <source>
        <dbReference type="NCBIfam" id="TIGR00373"/>
    </source>
</evidence>
<dbReference type="HOGENOM" id="CLU_100097_0_0_2"/>
<evidence type="ECO:0000256" key="1">
    <source>
        <dbReference type="ARBA" id="ARBA00023015"/>
    </source>
</evidence>
<keyword evidence="1 4" id="KW-0805">Transcription regulation</keyword>
<dbReference type="InterPro" id="IPR036390">
    <property type="entry name" value="WH_DNA-bd_sf"/>
</dbReference>
<dbReference type="EMBL" id="CP006577">
    <property type="protein sequence ID" value="AIG97633.1"/>
    <property type="molecule type" value="Genomic_DNA"/>
</dbReference>
<dbReference type="SMR" id="A0A075WJ91"/>
<dbReference type="InterPro" id="IPR002853">
    <property type="entry name" value="TFIIE_asu"/>
</dbReference>
<protein>
    <recommendedName>
        <fullName evidence="4 5">Transcription factor E</fullName>
        <shortName evidence="4">TFE</shortName>
    </recommendedName>
    <alternativeName>
        <fullName evidence="4">TFIIE subunit alpha homolog</fullName>
    </alternativeName>
    <alternativeName>
        <fullName evidence="4">Transcription initiation factor TFIIE</fullName>
    </alternativeName>
</protein>
<dbReference type="InterPro" id="IPR016481">
    <property type="entry name" value="TF_E_archaea"/>
</dbReference>
<evidence type="ECO:0000259" key="7">
    <source>
        <dbReference type="PROSITE" id="PS51344"/>
    </source>
</evidence>
<dbReference type="Pfam" id="PF08271">
    <property type="entry name" value="Zn_Ribbon_TF"/>
    <property type="match status" value="1"/>
</dbReference>
<reference evidence="8 9" key="1">
    <citation type="submission" date="2013-07" db="EMBL/GenBank/DDBJ databases">
        <title>Genome of Archaeoglobus fulgidus.</title>
        <authorList>
            <person name="Fiebig A."/>
            <person name="Birkeland N.-K."/>
        </authorList>
    </citation>
    <scope>NUCLEOTIDE SEQUENCE [LARGE SCALE GENOMIC DNA]</scope>
    <source>
        <strain evidence="8 9">DSM 8774</strain>
    </source>
</reference>
<comment type="similarity">
    <text evidence="4">Belongs to the TFE family.</text>
</comment>
<dbReference type="InterPro" id="IPR013137">
    <property type="entry name" value="Znf_TFIIB"/>
</dbReference>
<dbReference type="KEGG" id="afg:AFULGI_00008380"/>
<dbReference type="SUPFAM" id="SSF46785">
    <property type="entry name" value="Winged helix' DNA-binding domain"/>
    <property type="match status" value="1"/>
</dbReference>
<keyword evidence="2 4" id="KW-0238">DNA-binding</keyword>
<dbReference type="PANTHER" id="PTHR13097">
    <property type="entry name" value="TRANSCRIPTION INITIATION FACTOR IIE, ALPHA SUBUNIT"/>
    <property type="match status" value="1"/>
</dbReference>
<dbReference type="AlphaFoldDB" id="A0A075WJ91"/>
<evidence type="ECO:0000313" key="9">
    <source>
        <dbReference type="Proteomes" id="UP000028501"/>
    </source>
</evidence>
<evidence type="ECO:0000256" key="2">
    <source>
        <dbReference type="ARBA" id="ARBA00023125"/>
    </source>
</evidence>
<evidence type="ECO:0000313" key="8">
    <source>
        <dbReference type="EMBL" id="AIG97633.1"/>
    </source>
</evidence>
<dbReference type="InterPro" id="IPR017919">
    <property type="entry name" value="TFIIE/TFIIEa_HTH"/>
</dbReference>
<feature type="domain" description="HTH TFE/IIEalpha-type" evidence="7">
    <location>
        <begin position="9"/>
        <end position="91"/>
    </location>
</feature>
<gene>
    <name evidence="4" type="primary">tfe</name>
    <name evidence="8" type="ORF">AFULGI_00008380</name>
</gene>
<dbReference type="RefSeq" id="WP_010878260.1">
    <property type="nucleotide sequence ID" value="NZ_CP006577.1"/>
</dbReference>
<feature type="coiled-coil region" evidence="6">
    <location>
        <begin position="148"/>
        <end position="175"/>
    </location>
</feature>
<keyword evidence="3 4" id="KW-0804">Transcription</keyword>
<proteinExistence type="inferred from homology"/>
<dbReference type="GO" id="GO:0006367">
    <property type="term" value="P:transcription initiation at RNA polymerase II promoter"/>
    <property type="evidence" value="ECO:0007669"/>
    <property type="project" value="InterPro"/>
</dbReference>
<comment type="domain">
    <text evidence="4">The winged helix domain is involved in binding to DNA in the preinitiation complex.</text>
</comment>
<dbReference type="HAMAP" id="MF_01909">
    <property type="entry name" value="TFE_arch"/>
    <property type="match status" value="1"/>
</dbReference>
<organism evidence="8 9">
    <name type="scientific">Archaeoglobus fulgidus DSM 8774</name>
    <dbReference type="NCBI Taxonomy" id="1344584"/>
    <lineage>
        <taxon>Archaea</taxon>
        <taxon>Methanobacteriati</taxon>
        <taxon>Methanobacteriota</taxon>
        <taxon>Archaeoglobi</taxon>
        <taxon>Archaeoglobales</taxon>
        <taxon>Archaeoglobaceae</taxon>
        <taxon>Archaeoglobus</taxon>
    </lineage>
</organism>
<dbReference type="Proteomes" id="UP000028501">
    <property type="component" value="Chromosome"/>
</dbReference>
<dbReference type="NCBIfam" id="TIGR00373">
    <property type="entry name" value="transcription factor E"/>
    <property type="match status" value="1"/>
</dbReference>
<keyword evidence="6" id="KW-0175">Coiled coil</keyword>